<keyword evidence="3" id="KW-0067">ATP-binding</keyword>
<comment type="similarity">
    <text evidence="1">Belongs to the IS21/IS1162 putative ATP-binding protein family.</text>
</comment>
<dbReference type="PANTHER" id="PTHR30050">
    <property type="entry name" value="CHROMOSOMAL REPLICATION INITIATOR PROTEIN DNAA"/>
    <property type="match status" value="1"/>
</dbReference>
<dbReference type="PRINTS" id="PR00300">
    <property type="entry name" value="CLPPROTEASEA"/>
</dbReference>
<dbReference type="EMBL" id="SRMO01000091">
    <property type="protein sequence ID" value="TGG90281.1"/>
    <property type="molecule type" value="Genomic_DNA"/>
</dbReference>
<evidence type="ECO:0000256" key="1">
    <source>
        <dbReference type="ARBA" id="ARBA00008059"/>
    </source>
</evidence>
<dbReference type="AlphaFoldDB" id="A0A524RKM6"/>
<dbReference type="InterPro" id="IPR027417">
    <property type="entry name" value="P-loop_NTPase"/>
</dbReference>
<dbReference type="CDD" id="cd00009">
    <property type="entry name" value="AAA"/>
    <property type="match status" value="1"/>
</dbReference>
<dbReference type="Gene3D" id="3.40.50.300">
    <property type="entry name" value="P-loop containing nucleotide triphosphate hydrolases"/>
    <property type="match status" value="1"/>
</dbReference>
<dbReference type="GO" id="GO:0051301">
    <property type="term" value="P:cell division"/>
    <property type="evidence" value="ECO:0007669"/>
    <property type="project" value="UniProtKB-KW"/>
</dbReference>
<reference evidence="5 6" key="1">
    <citation type="journal article" date="2019" name="mSystems">
        <title>Life at home and on the roam: Genomic adaptions reflect the dual lifestyle of an intracellular, facultative symbiont.</title>
        <authorList>
            <person name="Burgsdorf I."/>
        </authorList>
    </citation>
    <scope>NUCLEOTIDE SEQUENCE [LARGE SCALE GENOMIC DNA]</scope>
    <source>
        <strain evidence="5">277cV</strain>
    </source>
</reference>
<dbReference type="Proteomes" id="UP000317990">
    <property type="component" value="Unassembled WGS sequence"/>
</dbReference>
<organism evidence="5 6">
    <name type="scientific">Aphanocapsa feldmannii 277cV</name>
    <dbReference type="NCBI Taxonomy" id="2507553"/>
    <lineage>
        <taxon>Bacteria</taxon>
        <taxon>Bacillati</taxon>
        <taxon>Cyanobacteriota</taxon>
        <taxon>Cyanophyceae</taxon>
        <taxon>Oscillatoriophycideae</taxon>
        <taxon>Chroococcales</taxon>
        <taxon>Microcystaceae</taxon>
        <taxon>Aphanocapsa</taxon>
    </lineage>
</organism>
<keyword evidence="5" id="KW-0132">Cell division</keyword>
<evidence type="ECO:0000256" key="2">
    <source>
        <dbReference type="ARBA" id="ARBA00022741"/>
    </source>
</evidence>
<evidence type="ECO:0000259" key="4">
    <source>
        <dbReference type="SMART" id="SM00382"/>
    </source>
</evidence>
<sequence>MIALEQARQHLETLGLKQAVEVLDNTLDAAASRQLPYPEMLAELLGVEVAARRERYLTTRTRLAHLPFQRTLEQFDFGFQPSIDERLVKELANLAFVAEATNVILLGPPGVGKTHLAIALALRAIENGQGAYFVRAYDLMEDLRKARAEHNLNRRMKVYLAPKVLVVDEFGIWPYDRESATAFFTLVSARYERGSIILTSNKGFGEWGELLGDSVIASAVLDRLLHHSHVLNIRGESYRLREKRQAGLFPSQPHLGAAPEEAGDN</sequence>
<dbReference type="SUPFAM" id="SSF52540">
    <property type="entry name" value="P-loop containing nucleoside triphosphate hydrolases"/>
    <property type="match status" value="1"/>
</dbReference>
<dbReference type="InterPro" id="IPR001270">
    <property type="entry name" value="ClpA/B"/>
</dbReference>
<protein>
    <submittedName>
        <fullName evidence="5">Cell division protein ZapE</fullName>
    </submittedName>
</protein>
<feature type="domain" description="AAA+ ATPase" evidence="4">
    <location>
        <begin position="99"/>
        <end position="231"/>
    </location>
</feature>
<keyword evidence="2" id="KW-0547">Nucleotide-binding</keyword>
<dbReference type="InterPro" id="IPR028350">
    <property type="entry name" value="DNAC/IstB-like"/>
</dbReference>
<gene>
    <name evidence="5" type="primary">zapE</name>
    <name evidence="5" type="ORF">ERJ67_11085</name>
</gene>
<dbReference type="GO" id="GO:0006260">
    <property type="term" value="P:DNA replication"/>
    <property type="evidence" value="ECO:0007669"/>
    <property type="project" value="TreeGrafter"/>
</dbReference>
<keyword evidence="5" id="KW-0131">Cell cycle</keyword>
<dbReference type="InterPro" id="IPR003593">
    <property type="entry name" value="AAA+_ATPase"/>
</dbReference>
<dbReference type="InterPro" id="IPR047661">
    <property type="entry name" value="IstB"/>
</dbReference>
<dbReference type="PANTHER" id="PTHR30050:SF4">
    <property type="entry name" value="ATP-BINDING PROTEIN RV3427C IN INSERTION SEQUENCE-RELATED"/>
    <property type="match status" value="1"/>
</dbReference>
<dbReference type="InterPro" id="IPR002611">
    <property type="entry name" value="IstB_ATP-bd"/>
</dbReference>
<dbReference type="GO" id="GO:0005524">
    <property type="term" value="F:ATP binding"/>
    <property type="evidence" value="ECO:0007669"/>
    <property type="project" value="UniProtKB-KW"/>
</dbReference>
<evidence type="ECO:0000256" key="3">
    <source>
        <dbReference type="ARBA" id="ARBA00022840"/>
    </source>
</evidence>
<name>A0A524RKM6_9CHRO</name>
<dbReference type="SMART" id="SM00382">
    <property type="entry name" value="AAA"/>
    <property type="match status" value="1"/>
</dbReference>
<feature type="non-terminal residue" evidence="5">
    <location>
        <position position="265"/>
    </location>
</feature>
<evidence type="ECO:0000313" key="5">
    <source>
        <dbReference type="EMBL" id="TGG90281.1"/>
    </source>
</evidence>
<proteinExistence type="inferred from homology"/>
<dbReference type="NCBIfam" id="NF038214">
    <property type="entry name" value="IS21_help_AAA"/>
    <property type="match status" value="1"/>
</dbReference>
<comment type="caution">
    <text evidence="5">The sequence shown here is derived from an EMBL/GenBank/DDBJ whole genome shotgun (WGS) entry which is preliminary data.</text>
</comment>
<dbReference type="PIRSF" id="PIRSF003073">
    <property type="entry name" value="DNAC_TnpB_IstB"/>
    <property type="match status" value="1"/>
</dbReference>
<accession>A0A524RKM6</accession>
<evidence type="ECO:0000313" key="6">
    <source>
        <dbReference type="Proteomes" id="UP000317990"/>
    </source>
</evidence>
<dbReference type="Pfam" id="PF01695">
    <property type="entry name" value="IstB_IS21"/>
    <property type="match status" value="1"/>
</dbReference>